<evidence type="ECO:0000259" key="2">
    <source>
        <dbReference type="Pfam" id="PF07929"/>
    </source>
</evidence>
<dbReference type="InterPro" id="IPR012912">
    <property type="entry name" value="Plasmid_pRiA4b_Orf3-like"/>
</dbReference>
<reference evidence="4" key="1">
    <citation type="journal article" date="2019" name="Int. J. Syst. Evol. Microbiol.">
        <title>The Global Catalogue of Microorganisms (GCM) 10K type strain sequencing project: providing services to taxonomists for standard genome sequencing and annotation.</title>
        <authorList>
            <consortium name="The Broad Institute Genomics Platform"/>
            <consortium name="The Broad Institute Genome Sequencing Center for Infectious Disease"/>
            <person name="Wu L."/>
            <person name="Ma J."/>
        </authorList>
    </citation>
    <scope>NUCLEOTIDE SEQUENCE [LARGE SCALE GENOMIC DNA]</scope>
    <source>
        <strain evidence="4">CGMCC 4.1437</strain>
    </source>
</reference>
<feature type="domain" description="Plasmid pRiA4b Orf3-like" evidence="2">
    <location>
        <begin position="8"/>
        <end position="170"/>
    </location>
</feature>
<dbReference type="SUPFAM" id="SSF159941">
    <property type="entry name" value="MM3350-like"/>
    <property type="match status" value="1"/>
</dbReference>
<name>A0ABW0X396_9ACTN</name>
<comment type="caution">
    <text evidence="3">The sequence shown here is derived from an EMBL/GenBank/DDBJ whole genome shotgun (WGS) entry which is preliminary data.</text>
</comment>
<protein>
    <submittedName>
        <fullName evidence="3">Plasmid pRiA4b ORF-3 family protein</fullName>
    </submittedName>
</protein>
<dbReference type="PANTHER" id="PTHR41878">
    <property type="entry name" value="LEXA REPRESSOR-RELATED"/>
    <property type="match status" value="1"/>
</dbReference>
<dbReference type="Pfam" id="PF07929">
    <property type="entry name" value="PRiA4_ORF3"/>
    <property type="match status" value="1"/>
</dbReference>
<evidence type="ECO:0000313" key="3">
    <source>
        <dbReference type="EMBL" id="MFC5665037.1"/>
    </source>
</evidence>
<keyword evidence="4" id="KW-1185">Reference proteome</keyword>
<gene>
    <name evidence="3" type="ORF">ACFP3U_18880</name>
</gene>
<sequence>MSAVRPPVHQLKITLRDVGPPIWRRVTMPADSSLAALHEVIQTCFRWEDAHLHSFADPGTWAELDEHAVSLAEALPSEGARLDYTYDYGDDWRHRILLEKILPGQEDEERRVRCTGGRRAMPCAEDLGGAFRLQELLDAVVDPLAEVPGDLEELAGELREQGFDPAGFDKAVLDRELRSLEPQPPTASARRAAARKPRQRLAGGPACSCGQVHDDDLYDDDLDELWFAPCRPVVLAERAELACAVPSIPVLVDGLRLARWCADGRALTATGVLTPASGRQAVADLELWRTDPQLFALTGAEREQRLARMRSSADVNCLDKPWQFALFAELLDTDVRTARPGPRLAELDALSPEEQRLDLWTTALIGELDDVDPLEGVPHAVLRALGLLGEDDGLATVVLRPLYELAEGEWFDLSVLLDLLSDSEVTAAEERLLALLMENLFLRFGGVLQEYGAAEWEAGSGAVGTSVRALSDARTLSELVAIAGPAGGDPQGTLPGRIRLTPLGRHGVREWLLSEGIEAPLVGELADADAEALLAALLDYGPDAAEAEIAGWIAYRGQGAAAVQILDVCGGVDPQVALLRMSAPTVLAALDEPRSLAVLRKAAASGVPGCAQLAATALSAYGEELEGAAAAAAAWLLVDHLWAPQNLAPDGAALADFLRADGAVWLPLLEEAADHLWRCDHPATREVLETAGRVLSTEHRALAKRLRRSATKAVARR</sequence>
<dbReference type="PANTHER" id="PTHR41878:SF1">
    <property type="entry name" value="TNPR PROTEIN"/>
    <property type="match status" value="1"/>
</dbReference>
<dbReference type="Gene3D" id="3.10.290.30">
    <property type="entry name" value="MM3350-like"/>
    <property type="match status" value="1"/>
</dbReference>
<dbReference type="EMBL" id="JBHSOF010000023">
    <property type="protein sequence ID" value="MFC5665037.1"/>
    <property type="molecule type" value="Genomic_DNA"/>
</dbReference>
<proteinExistence type="predicted"/>
<evidence type="ECO:0000256" key="1">
    <source>
        <dbReference type="SAM" id="MobiDB-lite"/>
    </source>
</evidence>
<evidence type="ECO:0000313" key="4">
    <source>
        <dbReference type="Proteomes" id="UP001595975"/>
    </source>
</evidence>
<organism evidence="3 4">
    <name type="scientific">Kitasatospora misakiensis</name>
    <dbReference type="NCBI Taxonomy" id="67330"/>
    <lineage>
        <taxon>Bacteria</taxon>
        <taxon>Bacillati</taxon>
        <taxon>Actinomycetota</taxon>
        <taxon>Actinomycetes</taxon>
        <taxon>Kitasatosporales</taxon>
        <taxon>Streptomycetaceae</taxon>
        <taxon>Kitasatospora</taxon>
    </lineage>
</organism>
<dbReference type="RefSeq" id="WP_380226728.1">
    <property type="nucleotide sequence ID" value="NZ_JBHSOF010000023.1"/>
</dbReference>
<dbReference type="InterPro" id="IPR024047">
    <property type="entry name" value="MM3350-like_sf"/>
</dbReference>
<feature type="region of interest" description="Disordered" evidence="1">
    <location>
        <begin position="179"/>
        <end position="201"/>
    </location>
</feature>
<dbReference type="Proteomes" id="UP001595975">
    <property type="component" value="Unassembled WGS sequence"/>
</dbReference>
<accession>A0ABW0X396</accession>